<feature type="compositionally biased region" description="Basic and acidic residues" evidence="4">
    <location>
        <begin position="353"/>
        <end position="374"/>
    </location>
</feature>
<evidence type="ECO:0000259" key="5">
    <source>
        <dbReference type="PROSITE" id="PS50104"/>
    </source>
</evidence>
<dbReference type="InterPro" id="IPR014020">
    <property type="entry name" value="Tensin_C2-dom"/>
</dbReference>
<evidence type="ECO:0000256" key="4">
    <source>
        <dbReference type="SAM" id="MobiDB-lite"/>
    </source>
</evidence>
<evidence type="ECO:0000256" key="3">
    <source>
        <dbReference type="ARBA" id="ARBA00022912"/>
    </source>
</evidence>
<comment type="caution">
    <text evidence="7">The sequence shown here is derived from an EMBL/GenBank/DDBJ whole genome shotgun (WGS) entry which is preliminary data.</text>
</comment>
<dbReference type="InterPro" id="IPR029021">
    <property type="entry name" value="Prot-tyrosine_phosphatase-like"/>
</dbReference>
<feature type="region of interest" description="Disordered" evidence="4">
    <location>
        <begin position="353"/>
        <end position="379"/>
    </location>
</feature>
<dbReference type="EMBL" id="JBJKBG010000003">
    <property type="protein sequence ID" value="KAL3745590.1"/>
    <property type="molecule type" value="Genomic_DNA"/>
</dbReference>
<proteinExistence type="predicted"/>
<evidence type="ECO:0000313" key="7">
    <source>
        <dbReference type="EMBL" id="KAL3745590.1"/>
    </source>
</evidence>
<gene>
    <name evidence="7" type="ORF">ACJRO7_014672</name>
</gene>
<organism evidence="7 8">
    <name type="scientific">Eucalyptus globulus</name>
    <name type="common">Tasmanian blue gum</name>
    <dbReference type="NCBI Taxonomy" id="34317"/>
    <lineage>
        <taxon>Eukaryota</taxon>
        <taxon>Viridiplantae</taxon>
        <taxon>Streptophyta</taxon>
        <taxon>Embryophyta</taxon>
        <taxon>Tracheophyta</taxon>
        <taxon>Spermatophyta</taxon>
        <taxon>Magnoliopsida</taxon>
        <taxon>eudicotyledons</taxon>
        <taxon>Gunneridae</taxon>
        <taxon>Pentapetalae</taxon>
        <taxon>rosids</taxon>
        <taxon>malvids</taxon>
        <taxon>Myrtales</taxon>
        <taxon>Myrtaceae</taxon>
        <taxon>Myrtoideae</taxon>
        <taxon>Eucalypteae</taxon>
        <taxon>Eucalyptus</taxon>
    </lineage>
</organism>
<dbReference type="SMART" id="SM00255">
    <property type="entry name" value="TIR"/>
    <property type="match status" value="1"/>
</dbReference>
<sequence length="952" mass="108330">NLPDGGVLEVSNRVYVFDYCLTCDWSFSGQITTDWLKDDGYKFYMRGIVAKLQHQFSAASFMVLNFGEQDNQSPMAEVLSEYDITVMELPQNYGGCPIPRVEIIHNFLRSADEWLSSDTQQNVLLMHCERGAWPVLAFMLASLLLYRKKQDGEQKTLDMIYKKAPHELLQLTLTLNPLPSQLRYLHYVSTQNAGLDWLPQDKVLVIKNVVLRSIPHLDAEGGCRPIIKILGRDPFMVADRTAKVLFSTPRRSEHVRHYKQADGETDKLDIHCNVRGDVVLECMSLDANLEHGKLMFRAMFNTAFVSDNVLKLEFDGMDVPWDRKDQYPKEFMAEIVFSQVDAASSLVMVDLSSEEKEKRKEKSMRKIEPEKLPAEGKAVTSVGDSASSSAINNGSVEATAAVVSNLVQIPDLTLPKQEKVYQQDGSRSSTSMSSGYNVFLSFRGPDTRSGITNFLYTRLLVGEEFGPELLTAISQSKIAIPIFSKGYASSKWCLNELVQMVECSKTRRQKIMPIFYDVSPAEVRHQIGSYEEAFLSHKEKFGANVSKWKAALNHVANLNGWVISKENRGEGELVEEIVEKVIDELKMAYLLVTDCLVGVENHVKEIDTMMCGDLEDIRILGIHGMGGVGKTTLAKIIYNQLLHHFEACCFLSNIRETSELKGMEGLQNQLISDVLKKKWANISNVEEGIKIIKERLCGKKVLLLLDDVDQMTYWDALIGKPAWFGLGSRIIITCRNRDIIDIPEVCYPYELMSLDFNQSLQLFCKLAFGRDYPLDEYVAFSTEVVKSTGGLPLALEAIGKLLRHRNKDVWDVILKKLKQVPLSEVKRKLKISYDTLDDWQKHIFLEIACLFTGFDQRIVLHSWKDSNLFPEEGLEVLQKFSLIKINEDNKLWMHDQLRSLGRDIGTKKVEALCQKFDAQLLYNFVNEEVERLSDLRYPEVRIFQDNWSSKDG</sequence>
<dbReference type="SMART" id="SM01326">
    <property type="entry name" value="PTEN_C2"/>
    <property type="match status" value="1"/>
</dbReference>
<dbReference type="PROSITE" id="PS51182">
    <property type="entry name" value="C2_TENSIN"/>
    <property type="match status" value="1"/>
</dbReference>
<keyword evidence="3" id="KW-0378">Hydrolase</keyword>
<dbReference type="Gene3D" id="3.90.190.10">
    <property type="entry name" value="Protein tyrosine phosphatase superfamily"/>
    <property type="match status" value="1"/>
</dbReference>
<protein>
    <submittedName>
        <fullName evidence="7">Uncharacterized protein</fullName>
    </submittedName>
</protein>
<evidence type="ECO:0000259" key="6">
    <source>
        <dbReference type="PROSITE" id="PS51182"/>
    </source>
</evidence>
<dbReference type="Gene3D" id="3.40.50.10140">
    <property type="entry name" value="Toll/interleukin-1 receptor homology (TIR) domain"/>
    <property type="match status" value="1"/>
</dbReference>
<dbReference type="PANTHER" id="PTHR45733">
    <property type="entry name" value="FORMIN-J"/>
    <property type="match status" value="1"/>
</dbReference>
<dbReference type="InterPro" id="IPR027417">
    <property type="entry name" value="P-loop_NTPase"/>
</dbReference>
<dbReference type="Gene3D" id="2.60.40.1110">
    <property type="match status" value="1"/>
</dbReference>
<dbReference type="AlphaFoldDB" id="A0ABD3LBH8"/>
<dbReference type="InterPro" id="IPR035897">
    <property type="entry name" value="Toll_tir_struct_dom_sf"/>
</dbReference>
<name>A0ABD3LBH8_EUCGL</name>
<dbReference type="SUPFAM" id="SSF52799">
    <property type="entry name" value="(Phosphotyrosine protein) phosphatases II"/>
    <property type="match status" value="1"/>
</dbReference>
<dbReference type="SUPFAM" id="SSF52540">
    <property type="entry name" value="P-loop containing nucleoside triphosphate hydrolases"/>
    <property type="match status" value="1"/>
</dbReference>
<dbReference type="InterPro" id="IPR051144">
    <property type="entry name" value="Formin_homology_domain"/>
</dbReference>
<evidence type="ECO:0000256" key="1">
    <source>
        <dbReference type="ARBA" id="ARBA00022614"/>
    </source>
</evidence>
<dbReference type="Pfam" id="PF01582">
    <property type="entry name" value="TIR"/>
    <property type="match status" value="1"/>
</dbReference>
<dbReference type="InterPro" id="IPR042197">
    <property type="entry name" value="Apaf_helical"/>
</dbReference>
<dbReference type="InterPro" id="IPR002182">
    <property type="entry name" value="NB-ARC"/>
</dbReference>
<dbReference type="SUPFAM" id="SSF49562">
    <property type="entry name" value="C2 domain (Calcium/lipid-binding domain, CaLB)"/>
    <property type="match status" value="1"/>
</dbReference>
<dbReference type="GO" id="GO:0004721">
    <property type="term" value="F:phosphoprotein phosphatase activity"/>
    <property type="evidence" value="ECO:0007669"/>
    <property type="project" value="UniProtKB-KW"/>
</dbReference>
<feature type="domain" description="C2 tensin-type" evidence="6">
    <location>
        <begin position="201"/>
        <end position="340"/>
    </location>
</feature>
<dbReference type="PRINTS" id="PR00364">
    <property type="entry name" value="DISEASERSIST"/>
</dbReference>
<dbReference type="InterPro" id="IPR000157">
    <property type="entry name" value="TIR_dom"/>
</dbReference>
<feature type="non-terminal residue" evidence="7">
    <location>
        <position position="1"/>
    </location>
</feature>
<dbReference type="InterPro" id="IPR058192">
    <property type="entry name" value="WHD_ROQ1-like"/>
</dbReference>
<dbReference type="Proteomes" id="UP001634007">
    <property type="component" value="Unassembled WGS sequence"/>
</dbReference>
<reference evidence="7 8" key="1">
    <citation type="submission" date="2024-11" db="EMBL/GenBank/DDBJ databases">
        <title>Chromosome-level genome assembly of Eucalyptus globulus Labill. provides insights into its genome evolution.</title>
        <authorList>
            <person name="Li X."/>
        </authorList>
    </citation>
    <scope>NUCLEOTIDE SEQUENCE [LARGE SCALE GENOMIC DNA]</scope>
    <source>
        <strain evidence="7">CL2024</strain>
        <tissue evidence="7">Fresh tender leaves</tissue>
    </source>
</reference>
<dbReference type="Gene3D" id="1.10.8.430">
    <property type="entry name" value="Helical domain of apoptotic protease-activating factors"/>
    <property type="match status" value="1"/>
</dbReference>
<evidence type="ECO:0000313" key="8">
    <source>
        <dbReference type="Proteomes" id="UP001634007"/>
    </source>
</evidence>
<dbReference type="PROSITE" id="PS50104">
    <property type="entry name" value="TIR"/>
    <property type="match status" value="1"/>
</dbReference>
<dbReference type="Pfam" id="PF10409">
    <property type="entry name" value="PTEN_C2"/>
    <property type="match status" value="1"/>
</dbReference>
<dbReference type="InterPro" id="IPR035892">
    <property type="entry name" value="C2_domain_sf"/>
</dbReference>
<dbReference type="Pfam" id="PF00931">
    <property type="entry name" value="NB-ARC"/>
    <property type="match status" value="1"/>
</dbReference>
<keyword evidence="8" id="KW-1185">Reference proteome</keyword>
<dbReference type="PANTHER" id="PTHR45733:SF8">
    <property type="entry name" value="FORMIN-J"/>
    <property type="match status" value="1"/>
</dbReference>
<feature type="domain" description="TIR" evidence="5">
    <location>
        <begin position="419"/>
        <end position="585"/>
    </location>
</feature>
<dbReference type="Pfam" id="PF23282">
    <property type="entry name" value="WHD_ROQ1"/>
    <property type="match status" value="1"/>
</dbReference>
<dbReference type="Gene3D" id="3.40.50.300">
    <property type="entry name" value="P-loop containing nucleotide triphosphate hydrolases"/>
    <property type="match status" value="1"/>
</dbReference>
<keyword evidence="1" id="KW-0433">Leucine-rich repeat</keyword>
<keyword evidence="2" id="KW-0677">Repeat</keyword>
<dbReference type="SUPFAM" id="SSF52200">
    <property type="entry name" value="Toll/Interleukin receptor TIR domain"/>
    <property type="match status" value="1"/>
</dbReference>
<evidence type="ECO:0000256" key="2">
    <source>
        <dbReference type="ARBA" id="ARBA00022737"/>
    </source>
</evidence>
<accession>A0ABD3LBH8</accession>
<keyword evidence="3" id="KW-0904">Protein phosphatase</keyword>